<dbReference type="NCBIfam" id="NF009131">
    <property type="entry name" value="PRK12484.1"/>
    <property type="match status" value="1"/>
</dbReference>
<dbReference type="PANTHER" id="PTHR11098">
    <property type="entry name" value="NICOTINATE PHOSPHORIBOSYLTRANSFERASE"/>
    <property type="match status" value="1"/>
</dbReference>
<evidence type="ECO:0000256" key="2">
    <source>
        <dbReference type="ARBA" id="ARBA00010897"/>
    </source>
</evidence>
<dbReference type="SUPFAM" id="SSF54675">
    <property type="entry name" value="Nicotinate/Quinolinate PRTase N-terminal domain-like"/>
    <property type="match status" value="1"/>
</dbReference>
<evidence type="ECO:0000256" key="1">
    <source>
        <dbReference type="ARBA" id="ARBA00004952"/>
    </source>
</evidence>
<keyword evidence="7 9" id="KW-0808">Transferase</keyword>
<evidence type="ECO:0000256" key="7">
    <source>
        <dbReference type="ARBA" id="ARBA00022679"/>
    </source>
</evidence>
<evidence type="ECO:0000256" key="6">
    <source>
        <dbReference type="ARBA" id="ARBA00022642"/>
    </source>
</evidence>
<proteinExistence type="inferred from homology"/>
<evidence type="ECO:0000259" key="11">
    <source>
        <dbReference type="Pfam" id="PF17767"/>
    </source>
</evidence>
<gene>
    <name evidence="13" type="ORF">SAMN04488027_102120</name>
</gene>
<dbReference type="SUPFAM" id="SSF51690">
    <property type="entry name" value="Nicotinate/Quinolinate PRTase C-terminal domain-like"/>
    <property type="match status" value="1"/>
</dbReference>
<dbReference type="InterPro" id="IPR040727">
    <property type="entry name" value="NAPRTase_N"/>
</dbReference>
<comment type="similarity">
    <text evidence="2 9">Belongs to the NAPRTase family.</text>
</comment>
<dbReference type="FunFam" id="3.20.20.70:FF:000076">
    <property type="entry name" value="Nicotinate phosphoribosyltransferase"/>
    <property type="match status" value="1"/>
</dbReference>
<feature type="domain" description="Nicotinate phosphoribosyltransferase N-terminal" evidence="11">
    <location>
        <begin position="9"/>
        <end position="130"/>
    </location>
</feature>
<dbReference type="GO" id="GO:0047280">
    <property type="term" value="F:nicotinamide phosphoribosyltransferase activity"/>
    <property type="evidence" value="ECO:0007669"/>
    <property type="project" value="UniProtKB-ARBA"/>
</dbReference>
<dbReference type="PANTHER" id="PTHR11098:SF1">
    <property type="entry name" value="NICOTINATE PHOSPHORIBOSYLTRANSFERASE"/>
    <property type="match status" value="1"/>
</dbReference>
<dbReference type="GO" id="GO:0034355">
    <property type="term" value="P:NAD+ biosynthetic process via the salvage pathway"/>
    <property type="evidence" value="ECO:0007669"/>
    <property type="project" value="TreeGrafter"/>
</dbReference>
<evidence type="ECO:0000256" key="8">
    <source>
        <dbReference type="ARBA" id="ARBA00048668"/>
    </source>
</evidence>
<evidence type="ECO:0000256" key="9">
    <source>
        <dbReference type="RuleBase" id="RU365100"/>
    </source>
</evidence>
<keyword evidence="6 9" id="KW-0662">Pyridine nucleotide biosynthesis</keyword>
<comment type="catalytic activity">
    <reaction evidence="8 9">
        <text>5-phospho-alpha-D-ribose 1-diphosphate + nicotinate + ATP + H2O = nicotinate beta-D-ribonucleotide + ADP + phosphate + diphosphate</text>
        <dbReference type="Rhea" id="RHEA:36163"/>
        <dbReference type="ChEBI" id="CHEBI:15377"/>
        <dbReference type="ChEBI" id="CHEBI:30616"/>
        <dbReference type="ChEBI" id="CHEBI:32544"/>
        <dbReference type="ChEBI" id="CHEBI:33019"/>
        <dbReference type="ChEBI" id="CHEBI:43474"/>
        <dbReference type="ChEBI" id="CHEBI:57502"/>
        <dbReference type="ChEBI" id="CHEBI:58017"/>
        <dbReference type="ChEBI" id="CHEBI:456216"/>
        <dbReference type="EC" id="6.3.4.21"/>
    </reaction>
</comment>
<dbReference type="InterPro" id="IPR013785">
    <property type="entry name" value="Aldolase_TIM"/>
</dbReference>
<dbReference type="InterPro" id="IPR006405">
    <property type="entry name" value="Nic_PRibTrfase_pncB"/>
</dbReference>
<protein>
    <recommendedName>
        <fullName evidence="3 9">Nicotinate phosphoribosyltransferase</fullName>
        <ecNumber evidence="3 9">6.3.4.21</ecNumber>
    </recommendedName>
</protein>
<dbReference type="RefSeq" id="WP_093365048.1">
    <property type="nucleotide sequence ID" value="NZ_FNCW01000002.1"/>
</dbReference>
<dbReference type="NCBIfam" id="NF006695">
    <property type="entry name" value="PRK09243.1-2"/>
    <property type="match status" value="1"/>
</dbReference>
<keyword evidence="13" id="KW-0328">Glycosyltransferase</keyword>
<dbReference type="UniPathway" id="UPA00253">
    <property type="reaction ID" value="UER00457"/>
</dbReference>
<keyword evidence="14" id="KW-1185">Reference proteome</keyword>
<dbReference type="STRING" id="470826.SAMN04488027_102120"/>
<organism evidence="13 14">
    <name type="scientific">Psychroflexus sediminis</name>
    <dbReference type="NCBI Taxonomy" id="470826"/>
    <lineage>
        <taxon>Bacteria</taxon>
        <taxon>Pseudomonadati</taxon>
        <taxon>Bacteroidota</taxon>
        <taxon>Flavobacteriia</taxon>
        <taxon>Flavobacteriales</taxon>
        <taxon>Flavobacteriaceae</taxon>
        <taxon>Psychroflexus</taxon>
    </lineage>
</organism>
<evidence type="ECO:0000259" key="12">
    <source>
        <dbReference type="Pfam" id="PF17956"/>
    </source>
</evidence>
<feature type="domain" description="Nicotinate phosphoribosyltransferase C-terminal" evidence="12">
    <location>
        <begin position="352"/>
        <end position="456"/>
    </location>
</feature>
<dbReference type="CDD" id="cd01570">
    <property type="entry name" value="NAPRTase_A"/>
    <property type="match status" value="1"/>
</dbReference>
<dbReference type="Pfam" id="PF17956">
    <property type="entry name" value="NAPRTase_C"/>
    <property type="match status" value="1"/>
</dbReference>
<dbReference type="Gene3D" id="3.20.140.10">
    <property type="entry name" value="nicotinate phosphoribosyltransferase"/>
    <property type="match status" value="1"/>
</dbReference>
<dbReference type="GO" id="GO:0005829">
    <property type="term" value="C:cytosol"/>
    <property type="evidence" value="ECO:0007669"/>
    <property type="project" value="TreeGrafter"/>
</dbReference>
<dbReference type="InterPro" id="IPR041525">
    <property type="entry name" value="N/Namide_PRibTrfase"/>
</dbReference>
<keyword evidence="5 9" id="KW-0436">Ligase</keyword>
<dbReference type="InterPro" id="IPR041619">
    <property type="entry name" value="NAPRTase_C"/>
</dbReference>
<dbReference type="Pfam" id="PF04095">
    <property type="entry name" value="NAPRTase"/>
    <property type="match status" value="1"/>
</dbReference>
<dbReference type="Gene3D" id="3.20.20.70">
    <property type="entry name" value="Aldolase class I"/>
    <property type="match status" value="1"/>
</dbReference>
<comment type="PTM">
    <text evidence="9">Transiently phosphorylated on a His residue during the reaction cycle. Phosphorylation strongly increases the affinity for substrates and increases the rate of nicotinate D-ribonucleotide production. Dephosphorylation regenerates the low-affinity form of the enzyme, leading to product release.</text>
</comment>
<dbReference type="EC" id="6.3.4.21" evidence="3 9"/>
<name>A0A1G7UJQ4_9FLAO</name>
<keyword evidence="4" id="KW-0597">Phosphoprotein</keyword>
<evidence type="ECO:0000256" key="5">
    <source>
        <dbReference type="ARBA" id="ARBA00022598"/>
    </source>
</evidence>
<evidence type="ECO:0000313" key="13">
    <source>
        <dbReference type="EMBL" id="SDG47743.1"/>
    </source>
</evidence>
<sequence length="470" mass="53229">MHDFTATYTDLYQINMAQVYFQQGKHEHKAVFDYFFRKLPFEGGYAVFAGLETLLEVLEDFKFSDDDLEFLKDQGLDSEFLNYLKGFRFEGNIISATEGDIVFPTRPVLQVEANMVEAQLIETILLNILNFQTLVATKASRIRKSAGEQMLIDFGMRRAQSTGAYHASRAAFIGGFEATSNVVAGKDFNIPISGTMAHSFVQSYDDELTAFRDFANSHPENTILLIDTYDTLKIGLPNAITVGKEMKSRGEELKGVRLDSGDLSYLAKKCRKAFDEAGLEHVKIAASNQLDEYVIRSLKEQKGPIDVFGVGTNLVIGDPDAALDGVYKLAFANDKPRIKLSENLAKLTLPHKKQVYRLRNSEGKLTGADAVTLRDETDIKHMNHPFDVSKSLSFKNCNEEALLHYVMKDGIRTEPPKRLEDIKVYSRKRLAEFSEEFQRFENPHLYKIGISDQLLKEREALRNHYKNKDA</sequence>
<evidence type="ECO:0000256" key="4">
    <source>
        <dbReference type="ARBA" id="ARBA00022553"/>
    </source>
</evidence>
<dbReference type="GO" id="GO:0004516">
    <property type="term" value="F:nicotinate phosphoribosyltransferase activity"/>
    <property type="evidence" value="ECO:0007669"/>
    <property type="project" value="UniProtKB-UniRule"/>
</dbReference>
<evidence type="ECO:0000256" key="3">
    <source>
        <dbReference type="ARBA" id="ARBA00013236"/>
    </source>
</evidence>
<dbReference type="NCBIfam" id="TIGR01513">
    <property type="entry name" value="NAPRTase_put"/>
    <property type="match status" value="1"/>
</dbReference>
<dbReference type="InterPro" id="IPR036068">
    <property type="entry name" value="Nicotinate_pribotase-like_C"/>
</dbReference>
<dbReference type="EMBL" id="FNCW01000002">
    <property type="protein sequence ID" value="SDG47743.1"/>
    <property type="molecule type" value="Genomic_DNA"/>
</dbReference>
<comment type="pathway">
    <text evidence="1 9">Cofactor biosynthesis; NAD(+) biosynthesis; nicotinate D-ribonucleotide from nicotinate: step 1/1.</text>
</comment>
<comment type="function">
    <text evidence="9">Catalyzes the first step in the biosynthesis of NAD from nicotinic acid, the ATP-dependent synthesis of beta-nicotinate D-ribonucleotide from nicotinate and 5-phospho-D-ribose 1-phosphate.</text>
</comment>
<dbReference type="InterPro" id="IPR007229">
    <property type="entry name" value="Nic_PRibTrfase-Fam"/>
</dbReference>
<accession>A0A1G7UJQ4</accession>
<dbReference type="OrthoDB" id="9770610at2"/>
<reference evidence="13 14" key="1">
    <citation type="submission" date="2016-10" db="EMBL/GenBank/DDBJ databases">
        <authorList>
            <person name="de Groot N.N."/>
        </authorList>
    </citation>
    <scope>NUCLEOTIDE SEQUENCE [LARGE SCALE GENOMIC DNA]</scope>
    <source>
        <strain evidence="13 14">DSM 19803</strain>
    </source>
</reference>
<dbReference type="Proteomes" id="UP000199296">
    <property type="component" value="Unassembled WGS sequence"/>
</dbReference>
<evidence type="ECO:0000259" key="10">
    <source>
        <dbReference type="Pfam" id="PF04095"/>
    </source>
</evidence>
<dbReference type="Pfam" id="PF17767">
    <property type="entry name" value="NAPRTase_N"/>
    <property type="match status" value="1"/>
</dbReference>
<evidence type="ECO:0000313" key="14">
    <source>
        <dbReference type="Proteomes" id="UP000199296"/>
    </source>
</evidence>
<dbReference type="PIRSF" id="PIRSF000484">
    <property type="entry name" value="NAPRT"/>
    <property type="match status" value="1"/>
</dbReference>
<feature type="domain" description="Nicotinate/nicotinamide phosphoribosyltransferase" evidence="10">
    <location>
        <begin position="151"/>
        <end position="320"/>
    </location>
</feature>
<dbReference type="AlphaFoldDB" id="A0A1G7UJQ4"/>